<dbReference type="Gene3D" id="2.60.40.4270">
    <property type="entry name" value="Listeria-Bacteroides repeat domain"/>
    <property type="match status" value="1"/>
</dbReference>
<dbReference type="Gene3D" id="1.10.1330.10">
    <property type="entry name" value="Dockerin domain"/>
    <property type="match status" value="1"/>
</dbReference>
<name>A0AAE3AB00_9FIRM</name>
<organism evidence="5 6">
    <name type="scientific">Hominiventricola filiformis</name>
    <dbReference type="NCBI Taxonomy" id="2885352"/>
    <lineage>
        <taxon>Bacteria</taxon>
        <taxon>Bacillati</taxon>
        <taxon>Bacillota</taxon>
        <taxon>Clostridia</taxon>
        <taxon>Lachnospirales</taxon>
        <taxon>Lachnospiraceae</taxon>
        <taxon>Hominiventricola</taxon>
    </lineage>
</organism>
<dbReference type="Pfam" id="PF07581">
    <property type="entry name" value="Glug"/>
    <property type="match status" value="1"/>
</dbReference>
<dbReference type="InterPro" id="IPR042229">
    <property type="entry name" value="Listeria/Bacterioides_rpt_sf"/>
</dbReference>
<dbReference type="InterPro" id="IPR008965">
    <property type="entry name" value="CBM2/CBM3_carb-bd_dom_sf"/>
</dbReference>
<dbReference type="Gene3D" id="2.160.20.110">
    <property type="match status" value="4"/>
</dbReference>
<gene>
    <name evidence="5" type="ORF">LKD36_09970</name>
</gene>
<dbReference type="Proteomes" id="UP001198220">
    <property type="component" value="Unassembled WGS sequence"/>
</dbReference>
<dbReference type="SUPFAM" id="SSF49384">
    <property type="entry name" value="Carbohydrate-binding domain"/>
    <property type="match status" value="1"/>
</dbReference>
<dbReference type="GO" id="GO:0030246">
    <property type="term" value="F:carbohydrate binding"/>
    <property type="evidence" value="ECO:0007669"/>
    <property type="project" value="InterPro"/>
</dbReference>
<protein>
    <submittedName>
        <fullName evidence="5">InlB B-repeat-containing protein</fullName>
    </submittedName>
</protein>
<evidence type="ECO:0000313" key="6">
    <source>
        <dbReference type="Proteomes" id="UP001198220"/>
    </source>
</evidence>
<keyword evidence="3" id="KW-0732">Signal</keyword>
<dbReference type="InterPro" id="IPR036439">
    <property type="entry name" value="Dockerin_dom_sf"/>
</dbReference>
<dbReference type="SUPFAM" id="SSF63446">
    <property type="entry name" value="Type I dockerin domain"/>
    <property type="match status" value="1"/>
</dbReference>
<dbReference type="Pfam" id="PF09479">
    <property type="entry name" value="Flg_new"/>
    <property type="match status" value="1"/>
</dbReference>
<dbReference type="RefSeq" id="WP_308459501.1">
    <property type="nucleotide sequence ID" value="NZ_JAJEPS010000009.1"/>
</dbReference>
<dbReference type="GO" id="GO:0030313">
    <property type="term" value="C:cell envelope"/>
    <property type="evidence" value="ECO:0007669"/>
    <property type="project" value="UniProtKB-SubCell"/>
</dbReference>
<comment type="caution">
    <text evidence="5">The sequence shown here is derived from an EMBL/GenBank/DDBJ whole genome shotgun (WGS) entry which is preliminary data.</text>
</comment>
<dbReference type="GO" id="GO:0000272">
    <property type="term" value="P:polysaccharide catabolic process"/>
    <property type="evidence" value="ECO:0007669"/>
    <property type="project" value="InterPro"/>
</dbReference>
<evidence type="ECO:0000256" key="3">
    <source>
        <dbReference type="SAM" id="SignalP"/>
    </source>
</evidence>
<reference evidence="5 6" key="1">
    <citation type="submission" date="2021-10" db="EMBL/GenBank/DDBJ databases">
        <title>Anaerobic single-cell dispensing facilitates the cultivation of human gut bacteria.</title>
        <authorList>
            <person name="Afrizal A."/>
        </authorList>
    </citation>
    <scope>NUCLEOTIDE SEQUENCE [LARGE SCALE GENOMIC DNA]</scope>
    <source>
        <strain evidence="5 6">CLA-AA-H276</strain>
    </source>
</reference>
<dbReference type="InterPro" id="IPR011493">
    <property type="entry name" value="GLUG"/>
</dbReference>
<evidence type="ECO:0000256" key="1">
    <source>
        <dbReference type="ARBA" id="ARBA00004196"/>
    </source>
</evidence>
<dbReference type="InterPro" id="IPR018247">
    <property type="entry name" value="EF_Hand_1_Ca_BS"/>
</dbReference>
<keyword evidence="6" id="KW-1185">Reference proteome</keyword>
<comment type="subcellular location">
    <subcellularLocation>
        <location evidence="1">Cell envelope</location>
    </subcellularLocation>
</comment>
<sequence length="2758" mass="290428">MKKRITSMFLVLLMVLSLMPATVQASPASSGSGTKADPYLIATAQDLIEFRDEVNALTKKSTSTLCAKLTKDIDLSNLEGDWEPIGKATNTYKDYVAYGGTFDGDGHTIAGLSINATTAYQGLFGYVKGGEIKDLTVAGSVTTSTTSSAYAAGIVGYGSPVTIENCVNQATVTATKKGYIAGIVGYTSTTGSSISGCTNQGAVSGAGDYVGGIVGTANNTVIKNCINSAEIVDTGKPGGYSYCVGGIAGAINSSSSIERSGNTGKITSTLKRTGGVVGSAAGTVQSCFNTGDVTGIYSLGGIAGGCASSNTKITDCYNWGKVESQTPTSAFNDTATKGVGGVVGDPCSASNSGSILTNCYNAGTIVNKSTIADIVLGGVIGSSSGNNYSGTTTNLITAQNCYYLSADGLNGDGANADASGITAKTADELKVSDMAGLLGSSYISQTDNYPILGWQDPNAEYTVTFAVTPDEAKLIVKQNDMVIAPKEDGSYALKNGTYTYEVSAPECQTETGSFTVAYGGQTITVALKEALYDVVFTTVPADAELTVAGRTPEADGRTYRLPKSGNPYSYTLKAFGYEEKTGSFSVTGDKAKDAQNISMTELAKQKVTFGDITAADGKAITPVITVTCPEWPGENLQAQADGSYALPAGTYNYVISCSGYKSVKGSFTVEAQAVQIQAYTLEVQTAWDGENYTEPQKNESGAYLIGSPDELMWFDKHAQMTDSAVLTADITINEDVNAEATGLYKWTPIGWYKDYSSSAKYTGTFDGDGHTISGLYVSMTGSGYTSNYVGLFGYAGTDSKISNLTITDSKIEASGSYRGNNVGAIAGNAYDIENCHVTDSVTVTGSNYVGGVAGSVDNSITASSNAGTVTATANRAGGVTGRVQSNKTTAMTECYNSGSVKGASLVGGLVGDLYNGGTISDCYNTGAVTATTGVAGGLTGNFRSGVIKNTYTSITPSATNAGSVAGKLEWASGQKTLDQVFVLQSELNTVGNLNSCTIQTGDAQKKTTEELKALASTLGDKFTEDSENSNQGYPILKWQAGSDEPDPDQPAVDPDGWDGHTATPPAQENGIYQISTAAELKWFADAAKATTNIQGVLKADVNLNHQAWTPIGGTTADSAFAGILDGAGYTVKNLYCKTNGEAGLFAWNKGTIKNLKVTGKVISGDCAAAIASQNQGTIENCIADAAVTGGNYTAGITGENNGIITSCTNQGAVSGAQYVGGIAGENTASKNSTAKISGCINTGMIRATGYMAGGIAGNNDGYGENFAAALIENVANSGHIINTDATMRSYAGGCVGRNNGKVDKLYNSGSVESMGGCVGGTLGLNVTKAEKSNLYNIGDVTGGDFEDDGYPTDNQVSSESELAQAKNQMTEVLTRLGSKEAISGTLSINGTAEVEATVTAQYTGDQTGLIYIWYYSYDENDDVVLAITEKPEYKIPQNMAGRKLRVKALCADASGVLKAETESAVKGLTGSLKIEGAPVVGRTLTAVFKSSDSVPVKYQWYQEGKTPIEGATGETYTVTAADQGKVLTVRVTSDQVAGMLEASTKTVTTAADADMWESAQCTEPANVGGVYMIGTEKELHWFASEVNGGNTAISGKLLNDIKLTTDNWYPIGRSGHAYAGTFDGNGKHITNLKITSTKDETGFFGLIAGGGKVKSLNLSGTVTVTGDVSQTGGIAGAMEDVEKASSITDCSFSGSVSGNIQVGGIVGCVGLHNNVERCSNTAAVSGKELIGGIAGANSYGNIRYCRNTGTVGNDKAEQVGGIVGAHQNYAELIASYNTGEVKGADYIGGIAGNVYVASMPLGCYNVGSVSSGMHCGGAVGSFGGDDYITIKKGSFYQGPLSAAYQANGAKMRSAEDMKKESFVSELNADAYVTCYTKDTQNKNNGYPILTWEVDGFQVTFNANGGDCDITDVNVAVNGSLNELPTPYRWNYKFDGWFTEKDGGEAITTETKFNADTVLYAHWTLIRPSTGEQNKKTVYFSLSLDGKYVTGNDADSTLLAMVPVDVEYFDLSAYDLQKYMITENGAPVEQPTVLHLMIQMLEKYYLSDGSRVTNNSSAMTVTGGFSHMYFQKFWGHGENLTYFLNHQYPLMKPGMGATADYMTLEDGDVIDVAMYSNNNFYKDANAGFPYFTLTDGTAAEQMEMTASEPRKVVLRRGWANMNTGEPTDMTVAGAKVYYTTDPSLPKEQWTEMGTTRDDGSIICRFPDAGTQYLMVEGTDVSAPAICKVMVQPGAEQLPDQGYALSVSGGSASLPIGDDVQAVITVKSKDEITYNAYDLTVTYDPAVLTYKGINDANVSNLKVTDDGSGTLRITGYGEDRTVGIDSILLTFTGNAAGESNITVTAAKIDKSEHATTADAPNAQILNDSCKVTVENIHRVTLVGEIHGDSTVKDGTDYRINLNDQHYDYEITAQMNGQNVTAEKKTDTNGEIYYNIGNVTGDLNVTATRTPKTYTITTDGTGKEDLTAAGSATYLQDYTFTVDKKYGYTYLVTVKKNGEDCPVSMDADQKTYTIAGINVTGDIQITVSKEVDMSTRTKINFTGNGSGNVTGGTTQLAMRNQEFTFEMTATDVYEYTLKLADGTVLTPEADGKTYKIPASKVTGEELNVTAERKGIITQTVSKYLDLGDEKAIWLVTASGAVDDGNILTYDTHSMYWSTNYQAYAYLLISDKSQSEVEAEAAGKVQEAAGTKQTLAYDYDVNGTGTVGINDVQLIYNMYNAMYENFDMATMEKFLNADVNNDRKVNVLDASQAVQEMIKRNK</sequence>
<evidence type="ECO:0000256" key="2">
    <source>
        <dbReference type="SAM" id="MobiDB-lite"/>
    </source>
</evidence>
<proteinExistence type="predicted"/>
<evidence type="ECO:0000259" key="4">
    <source>
        <dbReference type="Pfam" id="PF07581"/>
    </source>
</evidence>
<feature type="region of interest" description="Disordered" evidence="2">
    <location>
        <begin position="1022"/>
        <end position="1068"/>
    </location>
</feature>
<evidence type="ECO:0000313" key="5">
    <source>
        <dbReference type="EMBL" id="MCC2126510.1"/>
    </source>
</evidence>
<dbReference type="InterPro" id="IPR013378">
    <property type="entry name" value="InlB-like_B-rpt"/>
</dbReference>
<feature type="signal peptide" evidence="3">
    <location>
        <begin position="1"/>
        <end position="25"/>
    </location>
</feature>
<accession>A0AAE3AB00</accession>
<feature type="chain" id="PRO_5042046395" evidence="3">
    <location>
        <begin position="26"/>
        <end position="2758"/>
    </location>
</feature>
<dbReference type="Gene3D" id="2.60.40.2700">
    <property type="match status" value="1"/>
</dbReference>
<dbReference type="Gene3D" id="2.60.40.680">
    <property type="match status" value="1"/>
</dbReference>
<dbReference type="CDD" id="cd08547">
    <property type="entry name" value="Type_II_cohesin"/>
    <property type="match status" value="1"/>
</dbReference>
<dbReference type="PROSITE" id="PS00018">
    <property type="entry name" value="EF_HAND_1"/>
    <property type="match status" value="1"/>
</dbReference>
<feature type="domain" description="GLUG" evidence="4">
    <location>
        <begin position="902"/>
        <end position="929"/>
    </location>
</feature>
<dbReference type="EMBL" id="JAJEPS010000009">
    <property type="protein sequence ID" value="MCC2126510.1"/>
    <property type="molecule type" value="Genomic_DNA"/>
</dbReference>